<sequence>MSWWRFESPLSLSYQQSHYQVFVYGTLKQPLIRRLVVGAQIEAVPAQLEGYQKSGLTIVPQVDGVVAGYLITLTATQMQRVDRYERLGVRYCRFEVVLASGDNAWVYQRLGSGYCEQELR</sequence>
<dbReference type="EMBL" id="JAUZVY010000001">
    <property type="protein sequence ID" value="MDP4528176.1"/>
    <property type="molecule type" value="Genomic_DNA"/>
</dbReference>
<accession>A0ABT9GNE4</accession>
<dbReference type="SUPFAM" id="SSF110857">
    <property type="entry name" value="Gamma-glutamyl cyclotransferase-like"/>
    <property type="match status" value="1"/>
</dbReference>
<dbReference type="InterPro" id="IPR009288">
    <property type="entry name" value="AIG2-like_dom"/>
</dbReference>
<dbReference type="Pfam" id="PF06094">
    <property type="entry name" value="GGACT"/>
    <property type="match status" value="1"/>
</dbReference>
<reference evidence="2 3" key="1">
    <citation type="submission" date="2023-08" db="EMBL/GenBank/DDBJ databases">
        <authorList>
            <person name="Joshi A."/>
            <person name="Thite S."/>
        </authorList>
    </citation>
    <scope>NUCLEOTIDE SEQUENCE [LARGE SCALE GENOMIC DNA]</scope>
    <source>
        <strain evidence="2 3">1E1</strain>
    </source>
</reference>
<dbReference type="InterPro" id="IPR036568">
    <property type="entry name" value="GGCT-like_sf"/>
</dbReference>
<dbReference type="Gene3D" id="3.10.490.10">
    <property type="entry name" value="Gamma-glutamyl cyclotransferase-like"/>
    <property type="match status" value="1"/>
</dbReference>
<feature type="domain" description="Gamma-glutamylcyclotransferase AIG2-like" evidence="1">
    <location>
        <begin position="21"/>
        <end position="108"/>
    </location>
</feature>
<evidence type="ECO:0000259" key="1">
    <source>
        <dbReference type="Pfam" id="PF06094"/>
    </source>
</evidence>
<dbReference type="RefSeq" id="WP_305944324.1">
    <property type="nucleotide sequence ID" value="NZ_JAUZVY010000001.1"/>
</dbReference>
<evidence type="ECO:0000313" key="2">
    <source>
        <dbReference type="EMBL" id="MDP4528176.1"/>
    </source>
</evidence>
<name>A0ABT9GNE4_9GAMM</name>
<gene>
    <name evidence="2" type="ORF">Q3O59_03930</name>
</gene>
<dbReference type="InterPro" id="IPR013024">
    <property type="entry name" value="GGCT-like"/>
</dbReference>
<organism evidence="2 3">
    <name type="scientific">Alkalimonas delamerensis</name>
    <dbReference type="NCBI Taxonomy" id="265981"/>
    <lineage>
        <taxon>Bacteria</taxon>
        <taxon>Pseudomonadati</taxon>
        <taxon>Pseudomonadota</taxon>
        <taxon>Gammaproteobacteria</taxon>
        <taxon>Alkalimonas</taxon>
    </lineage>
</organism>
<protein>
    <submittedName>
        <fullName evidence="2">Gamma-glutamylcyclotransferase family protein</fullName>
    </submittedName>
</protein>
<proteinExistence type="predicted"/>
<evidence type="ECO:0000313" key="3">
    <source>
        <dbReference type="Proteomes" id="UP001236258"/>
    </source>
</evidence>
<dbReference type="CDD" id="cd06661">
    <property type="entry name" value="GGCT_like"/>
    <property type="match status" value="1"/>
</dbReference>
<comment type="caution">
    <text evidence="2">The sequence shown here is derived from an EMBL/GenBank/DDBJ whole genome shotgun (WGS) entry which is preliminary data.</text>
</comment>
<keyword evidence="3" id="KW-1185">Reference proteome</keyword>
<dbReference type="Proteomes" id="UP001236258">
    <property type="component" value="Unassembled WGS sequence"/>
</dbReference>